<keyword evidence="3" id="KW-1185">Reference proteome</keyword>
<feature type="region of interest" description="Disordered" evidence="1">
    <location>
        <begin position="99"/>
        <end position="161"/>
    </location>
</feature>
<evidence type="ECO:0000313" key="3">
    <source>
        <dbReference type="Proteomes" id="UP001054252"/>
    </source>
</evidence>
<sequence>MGLFACKEEKLSQENKQRLKPSDLVIVRDAQIPLSSAHEELQPHLSAKRRVIALNEKMSSSLMAAVEQPSSAAAQQPSTAAKLKIMLQLGRSEAVQLDSSTTTQLSSKVQSNASARSVAAEQPSSVAAQQPSTAATMRPSSQHQNSPARQQQSSAVLQLSRSKAVQLDSSKAISQLGGMHRANLEQKTMVPMTENADGSVRDGSSGARAENCRSMRSELQEHELRAAEFKSTSCRAQKHELPSSQARCRTQARSFELLSTSFIAQAAELQTSCRAQA</sequence>
<feature type="compositionally biased region" description="Polar residues" evidence="1">
    <location>
        <begin position="122"/>
        <end position="161"/>
    </location>
</feature>
<dbReference type="Proteomes" id="UP001054252">
    <property type="component" value="Unassembled WGS sequence"/>
</dbReference>
<reference evidence="2 3" key="1">
    <citation type="journal article" date="2021" name="Commun. Biol.">
        <title>The genome of Shorea leprosula (Dipterocarpaceae) highlights the ecological relevance of drought in aseasonal tropical rainforests.</title>
        <authorList>
            <person name="Ng K.K.S."/>
            <person name="Kobayashi M.J."/>
            <person name="Fawcett J.A."/>
            <person name="Hatakeyama M."/>
            <person name="Paape T."/>
            <person name="Ng C.H."/>
            <person name="Ang C.C."/>
            <person name="Tnah L.H."/>
            <person name="Lee C.T."/>
            <person name="Nishiyama T."/>
            <person name="Sese J."/>
            <person name="O'Brien M.J."/>
            <person name="Copetti D."/>
            <person name="Mohd Noor M.I."/>
            <person name="Ong R.C."/>
            <person name="Putra M."/>
            <person name="Sireger I.Z."/>
            <person name="Indrioko S."/>
            <person name="Kosugi Y."/>
            <person name="Izuno A."/>
            <person name="Isagi Y."/>
            <person name="Lee S.L."/>
            <person name="Shimizu K.K."/>
        </authorList>
    </citation>
    <scope>NUCLEOTIDE SEQUENCE [LARGE SCALE GENOMIC DNA]</scope>
    <source>
        <strain evidence="2">214</strain>
    </source>
</reference>
<name>A0AAV5LH68_9ROSI</name>
<organism evidence="2 3">
    <name type="scientific">Rubroshorea leprosula</name>
    <dbReference type="NCBI Taxonomy" id="152421"/>
    <lineage>
        <taxon>Eukaryota</taxon>
        <taxon>Viridiplantae</taxon>
        <taxon>Streptophyta</taxon>
        <taxon>Embryophyta</taxon>
        <taxon>Tracheophyta</taxon>
        <taxon>Spermatophyta</taxon>
        <taxon>Magnoliopsida</taxon>
        <taxon>eudicotyledons</taxon>
        <taxon>Gunneridae</taxon>
        <taxon>Pentapetalae</taxon>
        <taxon>rosids</taxon>
        <taxon>malvids</taxon>
        <taxon>Malvales</taxon>
        <taxon>Dipterocarpaceae</taxon>
        <taxon>Rubroshorea</taxon>
    </lineage>
</organism>
<evidence type="ECO:0000313" key="2">
    <source>
        <dbReference type="EMBL" id="GKV36649.1"/>
    </source>
</evidence>
<proteinExistence type="predicted"/>
<gene>
    <name evidence="2" type="ORF">SLEP1_g44756</name>
</gene>
<accession>A0AAV5LH68</accession>
<comment type="caution">
    <text evidence="2">The sequence shown here is derived from an EMBL/GenBank/DDBJ whole genome shotgun (WGS) entry which is preliminary data.</text>
</comment>
<dbReference type="EMBL" id="BPVZ01000117">
    <property type="protein sequence ID" value="GKV36649.1"/>
    <property type="molecule type" value="Genomic_DNA"/>
</dbReference>
<protein>
    <submittedName>
        <fullName evidence="2">Uncharacterized protein</fullName>
    </submittedName>
</protein>
<evidence type="ECO:0000256" key="1">
    <source>
        <dbReference type="SAM" id="MobiDB-lite"/>
    </source>
</evidence>
<dbReference type="AlphaFoldDB" id="A0AAV5LH68"/>